<dbReference type="RefSeq" id="WP_090169965.1">
    <property type="nucleotide sequence ID" value="NZ_FOFB01000016.1"/>
</dbReference>
<evidence type="ECO:0000256" key="1">
    <source>
        <dbReference type="ARBA" id="ARBA00011076"/>
    </source>
</evidence>
<feature type="binding site" evidence="6">
    <location>
        <position position="187"/>
    </location>
    <ligand>
        <name>substrate</name>
    </ligand>
</feature>
<evidence type="ECO:0000256" key="2">
    <source>
        <dbReference type="ARBA" id="ARBA00011881"/>
    </source>
</evidence>
<evidence type="ECO:0000313" key="7">
    <source>
        <dbReference type="EMBL" id="SEQ82795.1"/>
    </source>
</evidence>
<dbReference type="Gene3D" id="3.40.710.10">
    <property type="entry name" value="DD-peptidase/beta-lactamase superfamily"/>
    <property type="match status" value="1"/>
</dbReference>
<gene>
    <name evidence="6" type="primary">glsA</name>
    <name evidence="7" type="ORF">SAMN05444359_116119</name>
</gene>
<feature type="binding site" evidence="6">
    <location>
        <position position="62"/>
    </location>
    <ligand>
        <name>substrate</name>
    </ligand>
</feature>
<accession>A0A1H9J879</accession>
<name>A0A1H9J879_9BACT</name>
<dbReference type="FunFam" id="3.40.710.10:FF:000005">
    <property type="entry name" value="Glutaminase"/>
    <property type="match status" value="1"/>
</dbReference>
<keyword evidence="4 6" id="KW-0378">Hydrolase</keyword>
<dbReference type="FunCoup" id="A0A1H9J879">
    <property type="interactions" value="132"/>
</dbReference>
<dbReference type="EC" id="3.5.1.2" evidence="3 6"/>
<dbReference type="SUPFAM" id="SSF56601">
    <property type="entry name" value="beta-lactamase/transpeptidase-like"/>
    <property type="match status" value="1"/>
</dbReference>
<dbReference type="GO" id="GO:0006543">
    <property type="term" value="P:L-glutamine catabolic process"/>
    <property type="evidence" value="ECO:0007669"/>
    <property type="project" value="TreeGrafter"/>
</dbReference>
<keyword evidence="8" id="KW-1185">Reference proteome</keyword>
<feature type="binding site" evidence="6">
    <location>
        <position position="163"/>
    </location>
    <ligand>
        <name>substrate</name>
    </ligand>
</feature>
<evidence type="ECO:0000313" key="8">
    <source>
        <dbReference type="Proteomes" id="UP000199021"/>
    </source>
</evidence>
<dbReference type="InParanoid" id="A0A1H9J879"/>
<dbReference type="GO" id="GO:0004359">
    <property type="term" value="F:glutaminase activity"/>
    <property type="evidence" value="ECO:0007669"/>
    <property type="project" value="UniProtKB-UniRule"/>
</dbReference>
<dbReference type="GO" id="GO:0006537">
    <property type="term" value="P:glutamate biosynthetic process"/>
    <property type="evidence" value="ECO:0007669"/>
    <property type="project" value="TreeGrafter"/>
</dbReference>
<dbReference type="AlphaFoldDB" id="A0A1H9J879"/>
<dbReference type="PANTHER" id="PTHR12544:SF29">
    <property type="entry name" value="GLUTAMINASE"/>
    <property type="match status" value="1"/>
</dbReference>
<dbReference type="OrthoDB" id="9788822at2"/>
<sequence>MDVTALLAKLYQQLPAENTGEVATYIPELAKVDPTKFGVHAVTCDQRAYAYGDSEECFSIQSIAKMFTLTMAYQREGNQLWERVDVEPSGTPFNSLVQLEADKGIPRNPMNNSGALVVCDILLNYLAEPKKDLLAFVHSLTGDETINFNERVAASERETSARNRALIEFIRSFGNINNDTERLLDFYCTLCSLEMNCRQLAESFLFLANQGISPCTGKRIVSSTMTKRLNAIMQLCGLYDEAGEFAFRVGLPGKSGVGGGIVALHPGDYCVAVWSPPLNPKGNSFYGMAYLEAFTSEVGESIY</sequence>
<dbReference type="InterPro" id="IPR012338">
    <property type="entry name" value="Beta-lactam/transpept-like"/>
</dbReference>
<comment type="similarity">
    <text evidence="1 6">Belongs to the glutaminase family.</text>
</comment>
<reference evidence="8" key="1">
    <citation type="submission" date="2016-10" db="EMBL/GenBank/DDBJ databases">
        <authorList>
            <person name="Varghese N."/>
            <person name="Submissions S."/>
        </authorList>
    </citation>
    <scope>NUCLEOTIDE SEQUENCE [LARGE SCALE GENOMIC DNA]</scope>
    <source>
        <strain evidence="8">DSM 24740</strain>
    </source>
</reference>
<comment type="subunit">
    <text evidence="2 6">Homotetramer.</text>
</comment>
<feature type="binding site" evidence="6">
    <location>
        <position position="257"/>
    </location>
    <ligand>
        <name>substrate</name>
    </ligand>
</feature>
<comment type="catalytic activity">
    <reaction evidence="5 6">
        <text>L-glutamine + H2O = L-glutamate + NH4(+)</text>
        <dbReference type="Rhea" id="RHEA:15889"/>
        <dbReference type="ChEBI" id="CHEBI:15377"/>
        <dbReference type="ChEBI" id="CHEBI:28938"/>
        <dbReference type="ChEBI" id="CHEBI:29985"/>
        <dbReference type="ChEBI" id="CHEBI:58359"/>
        <dbReference type="EC" id="3.5.1.2"/>
    </reaction>
</comment>
<evidence type="ECO:0000256" key="4">
    <source>
        <dbReference type="ARBA" id="ARBA00022801"/>
    </source>
</evidence>
<keyword evidence="6" id="KW-0007">Acetylation</keyword>
<dbReference type="STRING" id="478744.SAMN05444359_116119"/>
<evidence type="ECO:0000256" key="6">
    <source>
        <dbReference type="HAMAP-Rule" id="MF_00313"/>
    </source>
</evidence>
<dbReference type="EMBL" id="FOFB01000016">
    <property type="protein sequence ID" value="SEQ82795.1"/>
    <property type="molecule type" value="Genomic_DNA"/>
</dbReference>
<evidence type="ECO:0000256" key="5">
    <source>
        <dbReference type="ARBA" id="ARBA00049534"/>
    </source>
</evidence>
<organism evidence="7 8">
    <name type="scientific">Neolewinella agarilytica</name>
    <dbReference type="NCBI Taxonomy" id="478744"/>
    <lineage>
        <taxon>Bacteria</taxon>
        <taxon>Pseudomonadati</taxon>
        <taxon>Bacteroidota</taxon>
        <taxon>Saprospiria</taxon>
        <taxon>Saprospirales</taxon>
        <taxon>Lewinellaceae</taxon>
        <taxon>Neolewinella</taxon>
    </lineage>
</organism>
<proteinExistence type="inferred from homology"/>
<dbReference type="HAMAP" id="MF_00313">
    <property type="entry name" value="Glutaminase"/>
    <property type="match status" value="1"/>
</dbReference>
<evidence type="ECO:0000256" key="3">
    <source>
        <dbReference type="ARBA" id="ARBA00012918"/>
    </source>
</evidence>
<feature type="binding site" evidence="6">
    <location>
        <position position="112"/>
    </location>
    <ligand>
        <name>substrate</name>
    </ligand>
</feature>
<dbReference type="NCBIfam" id="TIGR03814">
    <property type="entry name" value="Gln_ase"/>
    <property type="match status" value="1"/>
</dbReference>
<dbReference type="NCBIfam" id="NF002133">
    <property type="entry name" value="PRK00971.1-2"/>
    <property type="match status" value="1"/>
</dbReference>
<dbReference type="Pfam" id="PF04960">
    <property type="entry name" value="Glutaminase"/>
    <property type="match status" value="1"/>
</dbReference>
<dbReference type="Proteomes" id="UP000199021">
    <property type="component" value="Unassembled WGS sequence"/>
</dbReference>
<feature type="binding site" evidence="6">
    <location>
        <position position="239"/>
    </location>
    <ligand>
        <name>substrate</name>
    </ligand>
</feature>
<protein>
    <recommendedName>
        <fullName evidence="3 6">Glutaminase</fullName>
        <ecNumber evidence="3 6">3.5.1.2</ecNumber>
    </recommendedName>
</protein>
<feature type="binding site" evidence="6">
    <location>
        <position position="156"/>
    </location>
    <ligand>
        <name>substrate</name>
    </ligand>
</feature>
<dbReference type="PANTHER" id="PTHR12544">
    <property type="entry name" value="GLUTAMINASE"/>
    <property type="match status" value="1"/>
</dbReference>
<dbReference type="InterPro" id="IPR015868">
    <property type="entry name" value="Glutaminase"/>
</dbReference>